<dbReference type="InterPro" id="IPR036388">
    <property type="entry name" value="WH-like_DNA-bd_sf"/>
</dbReference>
<dbReference type="SMART" id="SM00345">
    <property type="entry name" value="HTH_GNTR"/>
    <property type="match status" value="1"/>
</dbReference>
<keyword evidence="3" id="KW-0804">Transcription</keyword>
<proteinExistence type="predicted"/>
<dbReference type="InterPro" id="IPR000524">
    <property type="entry name" value="Tscrpt_reg_HTH_GntR"/>
</dbReference>
<evidence type="ECO:0000313" key="6">
    <source>
        <dbReference type="Proteomes" id="UP000268727"/>
    </source>
</evidence>
<keyword evidence="1" id="KW-0805">Transcription regulation</keyword>
<dbReference type="AlphaFoldDB" id="A0A3N1HCA8"/>
<dbReference type="Pfam" id="PF00392">
    <property type="entry name" value="GntR"/>
    <property type="match status" value="1"/>
</dbReference>
<dbReference type="GO" id="GO:0003677">
    <property type="term" value="F:DNA binding"/>
    <property type="evidence" value="ECO:0007669"/>
    <property type="project" value="UniProtKB-KW"/>
</dbReference>
<dbReference type="SUPFAM" id="SSF46785">
    <property type="entry name" value="Winged helix' DNA-binding domain"/>
    <property type="match status" value="1"/>
</dbReference>
<reference evidence="5 6" key="1">
    <citation type="submission" date="2018-11" db="EMBL/GenBank/DDBJ databases">
        <title>Sequencing the genomes of 1000 actinobacteria strains.</title>
        <authorList>
            <person name="Klenk H.-P."/>
        </authorList>
    </citation>
    <scope>NUCLEOTIDE SEQUENCE [LARGE SCALE GENOMIC DNA]</scope>
    <source>
        <strain evidence="5 6">DSM 44231</strain>
    </source>
</reference>
<dbReference type="PROSITE" id="PS50949">
    <property type="entry name" value="HTH_GNTR"/>
    <property type="match status" value="1"/>
</dbReference>
<evidence type="ECO:0000313" key="5">
    <source>
        <dbReference type="EMBL" id="ROP40133.1"/>
    </source>
</evidence>
<gene>
    <name evidence="5" type="ORF">EDD40_5539</name>
</gene>
<sequence length="138" mass="14746">MEFRIDRSSGLPAYLQLVRQVREALRLGWLGPGDRLPTVRDVVARSGVNANTVLKAYRELELSGLVEGRQGSGTFVKAGLGSTDPGVMEALRTRLAAWVREARAAGLDDEDVDALVRSVLAADGNDDQATAGEGVAIR</sequence>
<dbReference type="CDD" id="cd07377">
    <property type="entry name" value="WHTH_GntR"/>
    <property type="match status" value="1"/>
</dbReference>
<comment type="caution">
    <text evidence="5">The sequence shown here is derived from an EMBL/GenBank/DDBJ whole genome shotgun (WGS) entry which is preliminary data.</text>
</comment>
<dbReference type="RefSeq" id="WP_123745481.1">
    <property type="nucleotide sequence ID" value="NZ_RJKM01000001.1"/>
</dbReference>
<evidence type="ECO:0000256" key="2">
    <source>
        <dbReference type="ARBA" id="ARBA00023125"/>
    </source>
</evidence>
<accession>A0A3N1HCA8</accession>
<evidence type="ECO:0000259" key="4">
    <source>
        <dbReference type="PROSITE" id="PS50949"/>
    </source>
</evidence>
<name>A0A3N1HCA8_9PSEU</name>
<dbReference type="Gene3D" id="1.10.10.10">
    <property type="entry name" value="Winged helix-like DNA-binding domain superfamily/Winged helix DNA-binding domain"/>
    <property type="match status" value="1"/>
</dbReference>
<dbReference type="PANTHER" id="PTHR38445">
    <property type="entry name" value="HTH-TYPE TRANSCRIPTIONAL REPRESSOR YTRA"/>
    <property type="match status" value="1"/>
</dbReference>
<dbReference type="InterPro" id="IPR036390">
    <property type="entry name" value="WH_DNA-bd_sf"/>
</dbReference>
<keyword evidence="2" id="KW-0238">DNA-binding</keyword>
<dbReference type="PANTHER" id="PTHR38445:SF7">
    <property type="entry name" value="GNTR-FAMILY TRANSCRIPTIONAL REGULATOR"/>
    <property type="match status" value="1"/>
</dbReference>
<feature type="domain" description="HTH gntR-type" evidence="4">
    <location>
        <begin position="11"/>
        <end position="79"/>
    </location>
</feature>
<evidence type="ECO:0000256" key="3">
    <source>
        <dbReference type="ARBA" id="ARBA00023163"/>
    </source>
</evidence>
<protein>
    <submittedName>
        <fullName evidence="5">GntR family transcriptional regulator</fullName>
    </submittedName>
</protein>
<keyword evidence="6" id="KW-1185">Reference proteome</keyword>
<dbReference type="GO" id="GO:0003700">
    <property type="term" value="F:DNA-binding transcription factor activity"/>
    <property type="evidence" value="ECO:0007669"/>
    <property type="project" value="InterPro"/>
</dbReference>
<dbReference type="Proteomes" id="UP000268727">
    <property type="component" value="Unassembled WGS sequence"/>
</dbReference>
<evidence type="ECO:0000256" key="1">
    <source>
        <dbReference type="ARBA" id="ARBA00023015"/>
    </source>
</evidence>
<dbReference type="OrthoDB" id="4307011at2"/>
<organism evidence="5 6">
    <name type="scientific">Saccharothrix texasensis</name>
    <dbReference type="NCBI Taxonomy" id="103734"/>
    <lineage>
        <taxon>Bacteria</taxon>
        <taxon>Bacillati</taxon>
        <taxon>Actinomycetota</taxon>
        <taxon>Actinomycetes</taxon>
        <taxon>Pseudonocardiales</taxon>
        <taxon>Pseudonocardiaceae</taxon>
        <taxon>Saccharothrix</taxon>
    </lineage>
</organism>
<dbReference type="EMBL" id="RJKM01000001">
    <property type="protein sequence ID" value="ROP40133.1"/>
    <property type="molecule type" value="Genomic_DNA"/>
</dbReference>